<accession>A0A1J5N909</accession>
<organism evidence="2 3">
    <name type="scientific">Pseudodesulfovibrio hydrargyri</name>
    <dbReference type="NCBI Taxonomy" id="2125990"/>
    <lineage>
        <taxon>Bacteria</taxon>
        <taxon>Pseudomonadati</taxon>
        <taxon>Thermodesulfobacteriota</taxon>
        <taxon>Desulfovibrionia</taxon>
        <taxon>Desulfovibrionales</taxon>
        <taxon>Desulfovibrionaceae</taxon>
    </lineage>
</organism>
<dbReference type="EMBL" id="LKAQ01000001">
    <property type="protein sequence ID" value="OIQ52115.1"/>
    <property type="molecule type" value="Genomic_DNA"/>
</dbReference>
<dbReference type="PANTHER" id="PTHR12994">
    <property type="entry name" value="SECERNIN"/>
    <property type="match status" value="1"/>
</dbReference>
<evidence type="ECO:0000313" key="2">
    <source>
        <dbReference type="EMBL" id="OIQ52115.1"/>
    </source>
</evidence>
<dbReference type="GO" id="GO:0070004">
    <property type="term" value="F:cysteine-type exopeptidase activity"/>
    <property type="evidence" value="ECO:0007669"/>
    <property type="project" value="InterPro"/>
</dbReference>
<name>A0A1J5N909_9BACT</name>
<proteinExistence type="inferred from homology"/>
<comment type="caution">
    <text evidence="2">The sequence shown here is derived from an EMBL/GenBank/DDBJ whole genome shotgun (WGS) entry which is preliminary data.</text>
</comment>
<dbReference type="InterPro" id="IPR005322">
    <property type="entry name" value="Peptidase_C69"/>
</dbReference>
<comment type="similarity">
    <text evidence="1">Belongs to the peptidase C69 family.</text>
</comment>
<protein>
    <recommendedName>
        <fullName evidence="1">Dipeptidase</fullName>
        <ecNumber evidence="1">3.4.-.-</ecNumber>
    </recommendedName>
</protein>
<dbReference type="Gene3D" id="3.60.60.10">
    <property type="entry name" value="Penicillin V Acylase, Chain A"/>
    <property type="match status" value="1"/>
</dbReference>
<dbReference type="GO" id="GO:0006508">
    <property type="term" value="P:proteolysis"/>
    <property type="evidence" value="ECO:0007669"/>
    <property type="project" value="UniProtKB-KW"/>
</dbReference>
<comment type="catalytic activity">
    <reaction evidence="1">
        <text>an L-aminoacyl-L-amino acid + H2O = 2 an L-alpha-amino acid</text>
        <dbReference type="Rhea" id="RHEA:48940"/>
        <dbReference type="ChEBI" id="CHEBI:15377"/>
        <dbReference type="ChEBI" id="CHEBI:59869"/>
        <dbReference type="ChEBI" id="CHEBI:77460"/>
    </reaction>
</comment>
<gene>
    <name evidence="2" type="primary">pepD</name>
    <name evidence="2" type="ORF">BerOc1_00588</name>
</gene>
<dbReference type="EC" id="3.4.-.-" evidence="1"/>
<dbReference type="AlphaFoldDB" id="A0A1J5N909"/>
<reference evidence="2 3" key="1">
    <citation type="submission" date="2015-09" db="EMBL/GenBank/DDBJ databases">
        <title>Genome of Desulfovibrio dechloracetivorans BerOc1, a mercury methylating strain isolated from highly hydrocarbons and metals contaminated coastal sediments.</title>
        <authorList>
            <person name="Goni Urriza M."/>
            <person name="Gassie C."/>
            <person name="Bouchez O."/>
            <person name="Klopp C."/>
            <person name="Ranchou-Peyruse A."/>
            <person name="Remy G."/>
        </authorList>
    </citation>
    <scope>NUCLEOTIDE SEQUENCE [LARGE SCALE GENOMIC DNA]</scope>
    <source>
        <strain evidence="2 3">BerOc1</strain>
    </source>
</reference>
<keyword evidence="1" id="KW-0224">Dipeptidase</keyword>
<keyword evidence="1" id="KW-0645">Protease</keyword>
<evidence type="ECO:0000256" key="1">
    <source>
        <dbReference type="RuleBase" id="RU364089"/>
    </source>
</evidence>
<dbReference type="GO" id="GO:0016805">
    <property type="term" value="F:dipeptidase activity"/>
    <property type="evidence" value="ECO:0007669"/>
    <property type="project" value="UniProtKB-KW"/>
</dbReference>
<keyword evidence="3" id="KW-1185">Reference proteome</keyword>
<dbReference type="PANTHER" id="PTHR12994:SF17">
    <property type="entry name" value="LD30995P"/>
    <property type="match status" value="1"/>
</dbReference>
<evidence type="ECO:0000313" key="3">
    <source>
        <dbReference type="Proteomes" id="UP000181901"/>
    </source>
</evidence>
<dbReference type="Proteomes" id="UP000181901">
    <property type="component" value="Unassembled WGS sequence"/>
</dbReference>
<keyword evidence="1 2" id="KW-0378">Hydrolase</keyword>
<sequence>MKSISSRVSRQTLLCALTAFLLLAFGSVSYSAETKSYAEGFSFGQSHRKAVEDNVGAMLEKARDKHVDMRPVIESALESEALYKEILPEKVDWLKGVAAGSGVAYENLLVFNTNNRMATGFSGECTTFMAQGKALASGKGTIITKNRDLGTKTLSEVDCREAAAHPRGAVYKAAYINIPEQEKTCKFIGSRSAGRWGYGMGVNEYQVIVSDNDAPSRDTLAFEKGLHDNDLVRLVLERAKTARQGVDVIAALVPEFGQAWNGIMFEIGDPNELWVVAITGPRWVAKRYTDTVTARSNQYEIGDDYDLASPDLVGFAVKQGWVPAGTKRINFTKVYSTDELYPEDNDLQKRHKAESMYNTEIRYQRAMELLKGKEGRLQPEDFMAFARDHFDTYTLPGGKVIDMHQTPFYSSGQMEWKEWLTSEPERATTDKNMFIRAICHHGVEDATAASAVMMARPGVPNELGYMLHAFMQPCNSVYVPFYVGITDVDNRFKGPEAAAAYQNIAARAFTRYTDYHAVIRKAFDPFEASLFKDMAQAEALFMKTAKNGQHDEAVTGLTDFVRDKSIQAFNLAGVAQDNITKAAVDSSSW</sequence>
<dbReference type="Pfam" id="PF03577">
    <property type="entry name" value="Peptidase_C69"/>
    <property type="match status" value="1"/>
</dbReference>